<reference evidence="7" key="5">
    <citation type="submission" date="2025-09" db="UniProtKB">
        <authorList>
            <consortium name="Ensembl"/>
        </authorList>
    </citation>
    <scope>IDENTIFICATION</scope>
</reference>
<evidence type="ECO:0000256" key="4">
    <source>
        <dbReference type="PIRNR" id="PIRNR025007"/>
    </source>
</evidence>
<dbReference type="GeneTree" id="ENSGT00390000005739"/>
<dbReference type="FunFam" id="1.10.357.30:FF:000001">
    <property type="entry name" value="Exocyst complex component"/>
    <property type="match status" value="1"/>
</dbReference>
<evidence type="ECO:0000256" key="3">
    <source>
        <dbReference type="ARBA" id="ARBA00022483"/>
    </source>
</evidence>
<evidence type="ECO:0000259" key="6">
    <source>
        <dbReference type="Pfam" id="PF20651"/>
    </source>
</evidence>
<dbReference type="PANTHER" id="PTHR12702:SF3">
    <property type="entry name" value="EXOCYST COMPLEX COMPONENT 6B"/>
    <property type="match status" value="1"/>
</dbReference>
<evidence type="ECO:0000256" key="2">
    <source>
        <dbReference type="ARBA" id="ARBA00022448"/>
    </source>
</evidence>
<comment type="similarity">
    <text evidence="1 4">Belongs to the SEC15 family.</text>
</comment>
<evidence type="ECO:0000313" key="8">
    <source>
        <dbReference type="Proteomes" id="UP000314983"/>
    </source>
</evidence>
<dbReference type="PANTHER" id="PTHR12702">
    <property type="entry name" value="SEC15"/>
    <property type="match status" value="1"/>
</dbReference>
<dbReference type="GO" id="GO:0006893">
    <property type="term" value="P:Golgi to plasma membrane transport"/>
    <property type="evidence" value="ECO:0007669"/>
    <property type="project" value="TreeGrafter"/>
</dbReference>
<dbReference type="AlphaFoldDB" id="A0A4W4HLU9"/>
<dbReference type="GO" id="GO:0090522">
    <property type="term" value="P:vesicle tethering involved in exocytosis"/>
    <property type="evidence" value="ECO:0007669"/>
    <property type="project" value="UniProtKB-UniRule"/>
</dbReference>
<reference evidence="8" key="2">
    <citation type="journal article" date="2017" name="Sci. Adv.">
        <title>A tail of two voltages: Proteomic comparison of the three electric organs of the electric eel.</title>
        <authorList>
            <person name="Traeger L.L."/>
            <person name="Sabat G."/>
            <person name="Barrett-Wilt G.A."/>
            <person name="Wells G.B."/>
            <person name="Sussman M.R."/>
        </authorList>
    </citation>
    <scope>NUCLEOTIDE SEQUENCE [LARGE SCALE GENOMIC DNA]</scope>
</reference>
<keyword evidence="3 4" id="KW-0268">Exocytosis</keyword>
<proteinExistence type="inferred from homology"/>
<dbReference type="FunFam" id="1.20.58.670:FF:000001">
    <property type="entry name" value="Exocyst complex component"/>
    <property type="match status" value="1"/>
</dbReference>
<dbReference type="Gene3D" id="1.20.58.670">
    <property type="entry name" value="Dsl1p vesicle tethering complex, Tip20p subunit, domain D"/>
    <property type="match status" value="1"/>
</dbReference>
<name>A0A4W4HLU9_ELEEL</name>
<reference evidence="8" key="1">
    <citation type="journal article" date="2014" name="Science">
        <title>Nonhuman genetics. Genomic basis for the convergent evolution of electric organs.</title>
        <authorList>
            <person name="Gallant J.R."/>
            <person name="Traeger L.L."/>
            <person name="Volkening J.D."/>
            <person name="Moffett H."/>
            <person name="Chen P.H."/>
            <person name="Novina C.D."/>
            <person name="Phillips G.N.Jr."/>
            <person name="Anand R."/>
            <person name="Wells G.B."/>
            <person name="Pinch M."/>
            <person name="Guth R."/>
            <person name="Unguez G.A."/>
            <person name="Albert J.S."/>
            <person name="Zakon H.H."/>
            <person name="Samanta M.P."/>
            <person name="Sussman M.R."/>
        </authorList>
    </citation>
    <scope>NUCLEOTIDE SEQUENCE [LARGE SCALE GENOMIC DNA]</scope>
</reference>
<gene>
    <name evidence="7" type="primary">EXOC6B</name>
</gene>
<dbReference type="InterPro" id="IPR007225">
    <property type="entry name" value="EXOC6/Sec15"/>
</dbReference>
<keyword evidence="2 4" id="KW-0813">Transport</keyword>
<dbReference type="Pfam" id="PF20651">
    <property type="entry name" value="EXOC6_Sec15_N"/>
    <property type="match status" value="1"/>
</dbReference>
<dbReference type="GO" id="GO:0000145">
    <property type="term" value="C:exocyst"/>
    <property type="evidence" value="ECO:0007669"/>
    <property type="project" value="UniProtKB-UniRule"/>
</dbReference>
<sequence>MAQSADTAAEHQRILREVESTDTNCLGPTLRSVYDGQEHGLFMEKLEGRIRNHDREIEKMCNHHFQGFVDSITELLKVRGEAQKLKGQVIETNRKLRNDGKELLATMDELTQCRLQQRNIATTIDKLTHCLPVLEMYSRLQEQMRAKRYYPALCTLEQLEQSCLPRAGEYRFCAIMAENIPVLRAHIRDVSMSDLKDFLESIRKHSDKIGETAIKQVCVREGERGGNAQMTVWLNDSWIWLRVCPSVRVSERDLVDFSPVYRCLHIYTVLGSRDTFENYYRKQRRKQARLVLQPNSNMHETLEGYRRYFNQIVGFFVVEDHVLHTTRGLVNRAYVEELWELALSKTIAALRTHSSYCTDPDLILDLKNLIVLFADTLQGYGFPTSQLFDMLLELRDQYGEVLLKKWNRFFRQILDQDNYSPIPVATQEEYRRIAGQFPFQDPELEKMSFPKKFPFSEFVPKVYSQLKEFIYACLKYSEDLHLSSTEIDDMIRKSTNLLLTRTLSNCLQYAIKKKNVGLAELVQIIVNTTHLEMSCHYLEEFISNITNVPPHMVNATKLYGTSTFKDARHAAEEEIYTNLNLKIDQFLQLADYDWMAAQGGGQASDYLSDLIAFLCSTFSVFTHLPGKVAQTACMSACKHLSTSLLQLLLEADVRQVSMGALQQFNVDVKECERFARAGPVPGFQGDTLLLAFIDLRQLLDLFIQWDWSTYLADYGRPSCKYLRVNPHTALALLEKMKDTSRKNSVFSQFRKNERDKQKLIDTVVRQLRNLIAAHQS</sequence>
<feature type="domain" description="Exocyst complex subunit EXOC6/Sec15 C-terminal" evidence="5">
    <location>
        <begin position="386"/>
        <end position="735"/>
    </location>
</feature>
<dbReference type="InterPro" id="IPR042044">
    <property type="entry name" value="EXOC6PINT-1/Sec15/Tip20_C_dom2"/>
</dbReference>
<reference evidence="7" key="3">
    <citation type="submission" date="2020-05" db="EMBL/GenBank/DDBJ databases">
        <title>Electrophorus electricus (electric eel) genome, fEleEle1, primary haplotype.</title>
        <authorList>
            <person name="Myers G."/>
            <person name="Meyer A."/>
            <person name="Fedrigo O."/>
            <person name="Formenti G."/>
            <person name="Rhie A."/>
            <person name="Tracey A."/>
            <person name="Sims Y."/>
            <person name="Jarvis E.D."/>
        </authorList>
    </citation>
    <scope>NUCLEOTIDE SEQUENCE [LARGE SCALE GENOMIC DNA]</scope>
</reference>
<evidence type="ECO:0000259" key="5">
    <source>
        <dbReference type="Pfam" id="PF04091"/>
    </source>
</evidence>
<organism evidence="7 8">
    <name type="scientific">Electrophorus electricus</name>
    <name type="common">Electric eel</name>
    <name type="synonym">Gymnotus electricus</name>
    <dbReference type="NCBI Taxonomy" id="8005"/>
    <lineage>
        <taxon>Eukaryota</taxon>
        <taxon>Metazoa</taxon>
        <taxon>Chordata</taxon>
        <taxon>Craniata</taxon>
        <taxon>Vertebrata</taxon>
        <taxon>Euteleostomi</taxon>
        <taxon>Actinopterygii</taxon>
        <taxon>Neopterygii</taxon>
        <taxon>Teleostei</taxon>
        <taxon>Ostariophysi</taxon>
        <taxon>Gymnotiformes</taxon>
        <taxon>Gymnotoidei</taxon>
        <taxon>Gymnotidae</taxon>
        <taxon>Electrophorus</taxon>
    </lineage>
</organism>
<dbReference type="GO" id="GO:0006886">
    <property type="term" value="P:intracellular protein transport"/>
    <property type="evidence" value="ECO:0007669"/>
    <property type="project" value="InterPro"/>
</dbReference>
<dbReference type="InterPro" id="IPR042045">
    <property type="entry name" value="EXOC6/Sec15_C_dom1"/>
</dbReference>
<reference evidence="7" key="4">
    <citation type="submission" date="2025-08" db="UniProtKB">
        <authorList>
            <consortium name="Ensembl"/>
        </authorList>
    </citation>
    <scope>IDENTIFICATION</scope>
</reference>
<dbReference type="GO" id="GO:0005886">
    <property type="term" value="C:plasma membrane"/>
    <property type="evidence" value="ECO:0007669"/>
    <property type="project" value="UniProtKB-ARBA"/>
</dbReference>
<dbReference type="InterPro" id="IPR046361">
    <property type="entry name" value="EXOC6/Sec15_C"/>
</dbReference>
<dbReference type="Pfam" id="PF04091">
    <property type="entry name" value="Sec15_C"/>
    <property type="match status" value="1"/>
</dbReference>
<keyword evidence="8" id="KW-1185">Reference proteome</keyword>
<dbReference type="Proteomes" id="UP000314983">
    <property type="component" value="Chromosome 19"/>
</dbReference>
<evidence type="ECO:0000313" key="7">
    <source>
        <dbReference type="Ensembl" id="ENSEEEP00000049616.2"/>
    </source>
</evidence>
<protein>
    <recommendedName>
        <fullName evidence="4">Exocyst complex component</fullName>
    </recommendedName>
</protein>
<dbReference type="Ensembl" id="ENSEEET00000050155.2">
    <property type="protein sequence ID" value="ENSEEEP00000049616.2"/>
    <property type="gene ID" value="ENSEEEG00000023303.2"/>
</dbReference>
<comment type="function">
    <text evidence="4">Component of the exocyst complex involved in the docking of exocytic vesicles with fusion sites on the plasma membrane.</text>
</comment>
<accession>A0A4W4HLU9</accession>
<dbReference type="InterPro" id="IPR048359">
    <property type="entry name" value="EXOC6_Sec15_N"/>
</dbReference>
<evidence type="ECO:0000256" key="1">
    <source>
        <dbReference type="ARBA" id="ARBA00007944"/>
    </source>
</evidence>
<dbReference type="Gene3D" id="1.10.357.30">
    <property type="entry name" value="Exocyst complex subunit Sec15 C-terminal domain, N-terminal subdomain"/>
    <property type="match status" value="1"/>
</dbReference>
<feature type="domain" description="Exocyst complex component EXOC6/Sec15 N-terminal" evidence="6">
    <location>
        <begin position="45"/>
        <end position="214"/>
    </location>
</feature>
<dbReference type="PIRSF" id="PIRSF025007">
    <property type="entry name" value="Sec15"/>
    <property type="match status" value="1"/>
</dbReference>